<evidence type="ECO:0000313" key="2">
    <source>
        <dbReference type="EMBL" id="KAK1921220.1"/>
    </source>
</evidence>
<evidence type="ECO:0000313" key="3">
    <source>
        <dbReference type="Proteomes" id="UP001182556"/>
    </source>
</evidence>
<feature type="compositionally biased region" description="Low complexity" evidence="1">
    <location>
        <begin position="112"/>
        <end position="130"/>
    </location>
</feature>
<feature type="compositionally biased region" description="Basic and acidic residues" evidence="1">
    <location>
        <begin position="266"/>
        <end position="286"/>
    </location>
</feature>
<feature type="compositionally biased region" description="Low complexity" evidence="1">
    <location>
        <begin position="209"/>
        <end position="232"/>
    </location>
</feature>
<proteinExistence type="predicted"/>
<feature type="region of interest" description="Disordered" evidence="1">
    <location>
        <begin position="92"/>
        <end position="286"/>
    </location>
</feature>
<organism evidence="2 3">
    <name type="scientific">Papiliotrema laurentii</name>
    <name type="common">Cryptococcus laurentii</name>
    <dbReference type="NCBI Taxonomy" id="5418"/>
    <lineage>
        <taxon>Eukaryota</taxon>
        <taxon>Fungi</taxon>
        <taxon>Dikarya</taxon>
        <taxon>Basidiomycota</taxon>
        <taxon>Agaricomycotina</taxon>
        <taxon>Tremellomycetes</taxon>
        <taxon>Tremellales</taxon>
        <taxon>Rhynchogastremaceae</taxon>
        <taxon>Papiliotrema</taxon>
    </lineage>
</organism>
<feature type="region of interest" description="Disordered" evidence="1">
    <location>
        <begin position="333"/>
        <end position="404"/>
    </location>
</feature>
<feature type="region of interest" description="Disordered" evidence="1">
    <location>
        <begin position="1"/>
        <end position="24"/>
    </location>
</feature>
<sequence length="404" mass="43834">MAHSYPQQPPSRQPPGVLSTSMGPLIEYGPDDDVVYKRKCPLTLIPRRISNGRSSRYFALKNLVHALEDENNMLALKLAQITTRCRDLEISRRRAESDPTFMPAPSSRDQPSHTPHPTTTPTPSTTAAAAGTKRSPTKSASRRIDELLDPEPNHAGPSHRASPVGNGTKEKGHGKSQRSETRSEGAPPRAQSRATREYSGEDSPDMSNSAPEAAAPPRARSTSTTNTFSSRSAQLPKPPSVDRKQKGPRTSNESAHDPPPLFAYTDTRDGGMSRHESFGSRNPDEEMEVMHRWSLDRGSRWKMCSQGGDLGVIPRLWFLYVLWLAGHQAGFSSGSNPPTCSGGHGHSPDALNALDSLGGEQEKPEVSDMNSRSFLRTTTGQAISPLAAPSPLARGDGNDKLDTH</sequence>
<feature type="compositionally biased region" description="Polar residues" evidence="1">
    <location>
        <begin position="368"/>
        <end position="382"/>
    </location>
</feature>
<name>A0AAD9FJ58_PAPLA</name>
<dbReference type="Proteomes" id="UP001182556">
    <property type="component" value="Unassembled WGS sequence"/>
</dbReference>
<feature type="compositionally biased region" description="Low complexity" evidence="1">
    <location>
        <begin position="384"/>
        <end position="393"/>
    </location>
</feature>
<gene>
    <name evidence="2" type="ORF">DB88DRAFT_475124</name>
</gene>
<keyword evidence="3" id="KW-1185">Reference proteome</keyword>
<comment type="caution">
    <text evidence="2">The sequence shown here is derived from an EMBL/GenBank/DDBJ whole genome shotgun (WGS) entry which is preliminary data.</text>
</comment>
<dbReference type="EMBL" id="JAODAN010000011">
    <property type="protein sequence ID" value="KAK1921220.1"/>
    <property type="molecule type" value="Genomic_DNA"/>
</dbReference>
<accession>A0AAD9FJ58</accession>
<protein>
    <submittedName>
        <fullName evidence="2">Uncharacterized protein</fullName>
    </submittedName>
</protein>
<reference evidence="2" key="1">
    <citation type="submission" date="2023-02" db="EMBL/GenBank/DDBJ databases">
        <title>Identification and recombinant expression of a fungal hydrolase from Papiliotrema laurentii that hydrolyzes apple cutin and clears colloidal polyester polyurethane.</title>
        <authorList>
            <consortium name="DOE Joint Genome Institute"/>
            <person name="Roman V.A."/>
            <person name="Bojanowski C."/>
            <person name="Crable B.R."/>
            <person name="Wagner D.N."/>
            <person name="Hung C.S."/>
            <person name="Nadeau L.J."/>
            <person name="Schratz L."/>
            <person name="Haridas S."/>
            <person name="Pangilinan J."/>
            <person name="Lipzen A."/>
            <person name="Na H."/>
            <person name="Yan M."/>
            <person name="Ng V."/>
            <person name="Grigoriev I.V."/>
            <person name="Spatafora J.W."/>
            <person name="Barlow D."/>
            <person name="Biffinger J."/>
            <person name="Kelley-Loughnane N."/>
            <person name="Varaljay V.A."/>
            <person name="Crookes-Goodson W.J."/>
        </authorList>
    </citation>
    <scope>NUCLEOTIDE SEQUENCE</scope>
    <source>
        <strain evidence="2">5307AH</strain>
    </source>
</reference>
<evidence type="ECO:0000256" key="1">
    <source>
        <dbReference type="SAM" id="MobiDB-lite"/>
    </source>
</evidence>
<feature type="compositionally biased region" description="Basic and acidic residues" evidence="1">
    <location>
        <begin position="168"/>
        <end position="183"/>
    </location>
</feature>
<dbReference type="AlphaFoldDB" id="A0AAD9FJ58"/>